<dbReference type="InterPro" id="IPR001138">
    <property type="entry name" value="Zn2Cys6_DnaBD"/>
</dbReference>
<comment type="caution">
    <text evidence="14">The sequence shown here is derived from an EMBL/GenBank/DDBJ whole genome shotgun (WGS) entry which is preliminary data.</text>
</comment>
<proteinExistence type="inferred from homology"/>
<dbReference type="InterPro" id="IPR007219">
    <property type="entry name" value="XnlR_reg_dom"/>
</dbReference>
<dbReference type="Gene3D" id="3.30.160.60">
    <property type="entry name" value="Classic Zinc Finger"/>
    <property type="match status" value="1"/>
</dbReference>
<dbReference type="Proteomes" id="UP000078544">
    <property type="component" value="Unassembled WGS sequence"/>
</dbReference>
<evidence type="ECO:0000256" key="7">
    <source>
        <dbReference type="ARBA" id="ARBA00023242"/>
    </source>
</evidence>
<keyword evidence="3 10" id="KW-0863">Zinc-finger</keyword>
<evidence type="ECO:0000256" key="2">
    <source>
        <dbReference type="ARBA" id="ARBA00022737"/>
    </source>
</evidence>
<dbReference type="SUPFAM" id="SSF57667">
    <property type="entry name" value="beta-beta-alpha zinc fingers"/>
    <property type="match status" value="1"/>
</dbReference>
<dbReference type="PROSITE" id="PS50048">
    <property type="entry name" value="ZN2_CY6_FUNGAL_2"/>
    <property type="match status" value="1"/>
</dbReference>
<dbReference type="GO" id="GO:0008270">
    <property type="term" value="F:zinc ion binding"/>
    <property type="evidence" value="ECO:0007669"/>
    <property type="project" value="UniProtKB-KW"/>
</dbReference>
<feature type="region of interest" description="Disordered" evidence="11">
    <location>
        <begin position="247"/>
        <end position="282"/>
    </location>
</feature>
<comment type="similarity">
    <text evidence="8">Belongs to the pacC/RIM101 family.</text>
</comment>
<dbReference type="PANTHER" id="PTHR47660:SF2">
    <property type="entry name" value="TRANSCRIPTION FACTOR WITH C2H2 AND ZN(2)-CYS(6) DNA BINDING DOMAIN (EUROFUNG)"/>
    <property type="match status" value="1"/>
</dbReference>
<evidence type="ECO:0000256" key="11">
    <source>
        <dbReference type="SAM" id="MobiDB-lite"/>
    </source>
</evidence>
<dbReference type="InterPro" id="IPR036236">
    <property type="entry name" value="Znf_C2H2_sf"/>
</dbReference>
<dbReference type="PROSITE" id="PS00028">
    <property type="entry name" value="ZINC_FINGER_C2H2_1"/>
    <property type="match status" value="2"/>
</dbReference>
<dbReference type="EMBL" id="AZGY01000001">
    <property type="protein sequence ID" value="OAA33052.1"/>
    <property type="molecule type" value="Genomic_DNA"/>
</dbReference>
<dbReference type="SMART" id="SM00066">
    <property type="entry name" value="GAL4"/>
    <property type="match status" value="1"/>
</dbReference>
<accession>A0A166UX16</accession>
<evidence type="ECO:0000313" key="15">
    <source>
        <dbReference type="Proteomes" id="UP000078544"/>
    </source>
</evidence>
<evidence type="ECO:0000256" key="10">
    <source>
        <dbReference type="PROSITE-ProRule" id="PRU00042"/>
    </source>
</evidence>
<protein>
    <recommendedName>
        <fullName evidence="9">pH-response transcription factor pacC/RIM101</fullName>
    </recommendedName>
</protein>
<keyword evidence="4" id="KW-0862">Zinc</keyword>
<evidence type="ECO:0000256" key="4">
    <source>
        <dbReference type="ARBA" id="ARBA00022833"/>
    </source>
</evidence>
<evidence type="ECO:0000313" key="14">
    <source>
        <dbReference type="EMBL" id="OAA33052.1"/>
    </source>
</evidence>
<dbReference type="PROSITE" id="PS50157">
    <property type="entry name" value="ZINC_FINGER_C2H2_2"/>
    <property type="match status" value="2"/>
</dbReference>
<evidence type="ECO:0000256" key="5">
    <source>
        <dbReference type="ARBA" id="ARBA00023015"/>
    </source>
</evidence>
<keyword evidence="6" id="KW-0804">Transcription</keyword>
<dbReference type="GO" id="GO:0006351">
    <property type="term" value="P:DNA-templated transcription"/>
    <property type="evidence" value="ECO:0007669"/>
    <property type="project" value="InterPro"/>
</dbReference>
<evidence type="ECO:0000256" key="3">
    <source>
        <dbReference type="ARBA" id="ARBA00022771"/>
    </source>
</evidence>
<name>A0A166UX16_9HYPO</name>
<evidence type="ECO:0000259" key="12">
    <source>
        <dbReference type="PROSITE" id="PS50048"/>
    </source>
</evidence>
<feature type="compositionally biased region" description="Polar residues" evidence="11">
    <location>
        <begin position="48"/>
        <end position="83"/>
    </location>
</feature>
<dbReference type="PROSITE" id="PS00463">
    <property type="entry name" value="ZN2_CY6_FUNGAL_1"/>
    <property type="match status" value="1"/>
</dbReference>
<dbReference type="STRING" id="1081109.A0A166UX16"/>
<keyword evidence="7" id="KW-0539">Nucleus</keyword>
<keyword evidence="1" id="KW-0479">Metal-binding</keyword>
<feature type="domain" description="C2H2-type" evidence="13">
    <location>
        <begin position="119"/>
        <end position="146"/>
    </location>
</feature>
<keyword evidence="15" id="KW-1185">Reference proteome</keyword>
<evidence type="ECO:0000256" key="8">
    <source>
        <dbReference type="ARBA" id="ARBA00038089"/>
    </source>
</evidence>
<feature type="domain" description="Zn(2)-C6 fungal-type" evidence="12">
    <location>
        <begin position="164"/>
        <end position="193"/>
    </location>
</feature>
<feature type="compositionally biased region" description="Polar residues" evidence="11">
    <location>
        <begin position="253"/>
        <end position="268"/>
    </location>
</feature>
<dbReference type="Gene3D" id="4.10.240.10">
    <property type="entry name" value="Zn(2)-C6 fungal-type DNA-binding domain"/>
    <property type="match status" value="1"/>
</dbReference>
<dbReference type="InterPro" id="IPR013087">
    <property type="entry name" value="Znf_C2H2_type"/>
</dbReference>
<organism evidence="14 15">
    <name type="scientific">Moelleriella libera RCEF 2490</name>
    <dbReference type="NCBI Taxonomy" id="1081109"/>
    <lineage>
        <taxon>Eukaryota</taxon>
        <taxon>Fungi</taxon>
        <taxon>Dikarya</taxon>
        <taxon>Ascomycota</taxon>
        <taxon>Pezizomycotina</taxon>
        <taxon>Sordariomycetes</taxon>
        <taxon>Hypocreomycetidae</taxon>
        <taxon>Hypocreales</taxon>
        <taxon>Clavicipitaceae</taxon>
        <taxon>Moelleriella</taxon>
    </lineage>
</organism>
<keyword evidence="2" id="KW-0677">Repeat</keyword>
<dbReference type="CDD" id="cd00067">
    <property type="entry name" value="GAL4"/>
    <property type="match status" value="1"/>
</dbReference>
<evidence type="ECO:0000259" key="13">
    <source>
        <dbReference type="PROSITE" id="PS50157"/>
    </source>
</evidence>
<feature type="region of interest" description="Disordered" evidence="11">
    <location>
        <begin position="1"/>
        <end position="88"/>
    </location>
</feature>
<dbReference type="Pfam" id="PF04082">
    <property type="entry name" value="Fungal_trans"/>
    <property type="match status" value="1"/>
</dbReference>
<evidence type="ECO:0000256" key="9">
    <source>
        <dbReference type="ARBA" id="ARBA00039490"/>
    </source>
</evidence>
<dbReference type="GO" id="GO:0000981">
    <property type="term" value="F:DNA-binding transcription factor activity, RNA polymerase II-specific"/>
    <property type="evidence" value="ECO:0007669"/>
    <property type="project" value="InterPro"/>
</dbReference>
<keyword evidence="5" id="KW-0805">Transcription regulation</keyword>
<dbReference type="SUPFAM" id="SSF57701">
    <property type="entry name" value="Zn2/Cys6 DNA-binding domain"/>
    <property type="match status" value="1"/>
</dbReference>
<dbReference type="InterPro" id="IPR036864">
    <property type="entry name" value="Zn2-C6_fun-type_DNA-bd_sf"/>
</dbReference>
<evidence type="ECO:0000256" key="1">
    <source>
        <dbReference type="ARBA" id="ARBA00022723"/>
    </source>
</evidence>
<dbReference type="SMART" id="SM00355">
    <property type="entry name" value="ZnF_C2H2"/>
    <property type="match status" value="2"/>
</dbReference>
<feature type="compositionally biased region" description="Basic and acidic residues" evidence="11">
    <location>
        <begin position="270"/>
        <end position="282"/>
    </location>
</feature>
<gene>
    <name evidence="14" type="ORF">AAL_00517</name>
</gene>
<dbReference type="Pfam" id="PF00172">
    <property type="entry name" value="Zn_clus"/>
    <property type="match status" value="1"/>
</dbReference>
<sequence>MTGPSLSRILEPPRPESDVLVQPPDPEYASLRYQHHTEAQPIAMALPSFNSSSQHDSGAPRTQQAASTAILAESSTQRPSPHQTHGGPNLYACRDCGRSYSRPEHLVRHVQTHTLGRRFTCEICQKSFARRDLLRRHVANHENDSPAKRRKVTSSAGAGRVSQACRPCAAARVKCDDSKPCKRCVNKNLSCVYSEVGPAFNLQHSLTPPIPHVTVHEASVSAAATPKLESGTSSSPASYGVAQSVLSRPASGTDGSPSKSTPYSQAGSSRPDDGPPLRSKVSPEHVAAEVFAPAEVAACDGVVNMSSSPFFDFLRDVLYEQPMDHSKIPESQEGMPMLGFCDNANLDLTDVDFGLLDHWNLDGMADWSLPVQDFDSRQDSAVDMNEMRRKLVKVWTESPWRWDPKANDSGYRDQGYFVVPSQETSSAQFQRSRDNLARVSSEKMDQSGRDRVMAILLSQCREPAATDRVASSFPTVDVLDTLIHTFLAAHSCQVDSWIHFPTFALKKQWPEWMAMAAAHGGAMIPIPTLRRFGMAVMEAVRITIPARFEERNTAIQTASLVQALVLVQDLGLWSGNRRRMEIAECHLVIPVTMMRYRGRFQRTKYPLMHVEASDEGEVLQQKWRSWVEREQWKRLVFHCHLREAQISMTTLTNPCLSYSELTLPLPEARELWFARSAEEWKREYMARNAGQLKRPPSLADLLHDVHLLTQSHARLDVQFSVYILLCGFWAMILEYRQLSSVHKCRTHTSSLGANHGLLLNSRHQQLVKDLQSFQLMAGEWEAMSAREHLLFHLLMMNLLVSIDDVQLFLGKEGEDQARRVYPTLQQWITSSEARSAVWHASQVLHHAQHFPPGHLKDFHAVAVHHAAITLWTFGVVTQANRREYLSSLYGAAVVYLDGADLLAVDRFIEFERGRPLIKGPATPGAAGAQEVPLHDPRACMDAAQAILRANFIMQGLKGIPPIVENLIQLIEQLGSAAWAVGLA</sequence>
<dbReference type="GO" id="GO:0005634">
    <property type="term" value="C:nucleus"/>
    <property type="evidence" value="ECO:0007669"/>
    <property type="project" value="UniProtKB-ARBA"/>
</dbReference>
<dbReference type="PANTHER" id="PTHR47660">
    <property type="entry name" value="TRANSCRIPTION FACTOR WITH C2H2 AND ZN(2)-CYS(6) DNA BINDING DOMAIN (EUROFUNG)-RELATED-RELATED"/>
    <property type="match status" value="1"/>
</dbReference>
<evidence type="ECO:0000256" key="6">
    <source>
        <dbReference type="ARBA" id="ARBA00023163"/>
    </source>
</evidence>
<feature type="domain" description="C2H2-type" evidence="13">
    <location>
        <begin position="91"/>
        <end position="118"/>
    </location>
</feature>
<dbReference type="Pfam" id="PF00096">
    <property type="entry name" value="zf-C2H2"/>
    <property type="match status" value="2"/>
</dbReference>
<reference evidence="14 15" key="1">
    <citation type="journal article" date="2016" name="Genome Biol. Evol.">
        <title>Divergent and convergent evolution of fungal pathogenicity.</title>
        <authorList>
            <person name="Shang Y."/>
            <person name="Xiao G."/>
            <person name="Zheng P."/>
            <person name="Cen K."/>
            <person name="Zhan S."/>
            <person name="Wang C."/>
        </authorList>
    </citation>
    <scope>NUCLEOTIDE SEQUENCE [LARGE SCALE GENOMIC DNA]</scope>
    <source>
        <strain evidence="14 15">RCEF 2490</strain>
    </source>
</reference>
<dbReference type="OrthoDB" id="40579at2759"/>
<dbReference type="AlphaFoldDB" id="A0A166UX16"/>
<dbReference type="GO" id="GO:0003677">
    <property type="term" value="F:DNA binding"/>
    <property type="evidence" value="ECO:0007669"/>
    <property type="project" value="InterPro"/>
</dbReference>
<dbReference type="FunFam" id="3.30.160.60:FF:000340">
    <property type="entry name" value="zinc finger protein 473 isoform X1"/>
    <property type="match status" value="1"/>
</dbReference>